<keyword evidence="6 10" id="KW-1133">Transmembrane helix</keyword>
<keyword evidence="5 9" id="KW-0479">Metal-binding</keyword>
<dbReference type="GO" id="GO:0016020">
    <property type="term" value="C:membrane"/>
    <property type="evidence" value="ECO:0007669"/>
    <property type="project" value="UniProtKB-SubCell"/>
</dbReference>
<dbReference type="RefSeq" id="WP_425442967.1">
    <property type="nucleotide sequence ID" value="NZ_OBMI01000001.1"/>
</dbReference>
<protein>
    <recommendedName>
        <fullName evidence="2">Cytochrome c1</fullName>
    </recommendedName>
</protein>
<keyword evidence="7 9" id="KW-0408">Iron</keyword>
<sequence length="292" mass="31984">MLSFLGVRPIAFAAGLAFALMALIGGFSTIGAMVSEPEKPTAEHEFHLAPREADFSFNGVTGTFDERQMQRGFQVFKEVCSACHSLKLVAFRDLQGIGYSEAEVKAIASQWAIETPAPNPETGELATRKNLPSDRFPAPFANEIAARAANNNAVPPDLSLMAKARHHGPEYIYSLLTGYRNQVGFKNKDGQELLREFPEAKTPAGLHFNPYFPTLNLAMTPPLTSNGQVQYTDGTAPTVDNMARDVAAFLTWTAEPKLQVRHQAGWAAAIFLLIFCGLAWGAYQNVWRGVKH</sequence>
<evidence type="ECO:0000256" key="2">
    <source>
        <dbReference type="ARBA" id="ARBA00016165"/>
    </source>
</evidence>
<dbReference type="InterPro" id="IPR002326">
    <property type="entry name" value="Cyt_c1"/>
</dbReference>
<feature type="transmembrane region" description="Helical" evidence="10">
    <location>
        <begin position="264"/>
        <end position="283"/>
    </location>
</feature>
<keyword evidence="13" id="KW-1185">Reference proteome</keyword>
<dbReference type="Gene3D" id="1.10.760.10">
    <property type="entry name" value="Cytochrome c-like domain"/>
    <property type="match status" value="1"/>
</dbReference>
<keyword evidence="3 9" id="KW-0349">Heme</keyword>
<keyword evidence="8 10" id="KW-0472">Membrane</keyword>
<dbReference type="GO" id="GO:0020037">
    <property type="term" value="F:heme binding"/>
    <property type="evidence" value="ECO:0007669"/>
    <property type="project" value="InterPro"/>
</dbReference>
<evidence type="ECO:0000259" key="11">
    <source>
        <dbReference type="PROSITE" id="PS51007"/>
    </source>
</evidence>
<dbReference type="PROSITE" id="PS51007">
    <property type="entry name" value="CYTC"/>
    <property type="match status" value="1"/>
</dbReference>
<feature type="binding site" description="covalent" evidence="9">
    <location>
        <position position="219"/>
    </location>
    <ligand>
        <name>heme c</name>
        <dbReference type="ChEBI" id="CHEBI:61717"/>
    </ligand>
</feature>
<evidence type="ECO:0000256" key="4">
    <source>
        <dbReference type="ARBA" id="ARBA00022692"/>
    </source>
</evidence>
<dbReference type="AlphaFoldDB" id="A0A285Q9E7"/>
<dbReference type="EMBL" id="OBMI01000001">
    <property type="protein sequence ID" value="SOB78565.1"/>
    <property type="molecule type" value="Genomic_DNA"/>
</dbReference>
<evidence type="ECO:0000256" key="9">
    <source>
        <dbReference type="PIRSR" id="PIRSR602326-1"/>
    </source>
</evidence>
<evidence type="ECO:0000256" key="6">
    <source>
        <dbReference type="ARBA" id="ARBA00022989"/>
    </source>
</evidence>
<evidence type="ECO:0000256" key="7">
    <source>
        <dbReference type="ARBA" id="ARBA00023004"/>
    </source>
</evidence>
<dbReference type="GO" id="GO:0009055">
    <property type="term" value="F:electron transfer activity"/>
    <property type="evidence" value="ECO:0007669"/>
    <property type="project" value="InterPro"/>
</dbReference>
<evidence type="ECO:0000313" key="13">
    <source>
        <dbReference type="Proteomes" id="UP000219494"/>
    </source>
</evidence>
<dbReference type="PRINTS" id="PR00603">
    <property type="entry name" value="CYTOCHROMEC1"/>
</dbReference>
<evidence type="ECO:0000256" key="5">
    <source>
        <dbReference type="ARBA" id="ARBA00022723"/>
    </source>
</evidence>
<feature type="domain" description="Cytochrome c" evidence="11">
    <location>
        <begin position="67"/>
        <end position="254"/>
    </location>
</feature>
<name>A0A285Q9E7_9SPHN</name>
<evidence type="ECO:0000256" key="1">
    <source>
        <dbReference type="ARBA" id="ARBA00004370"/>
    </source>
</evidence>
<feature type="binding site" description="covalent" evidence="9">
    <location>
        <position position="84"/>
    </location>
    <ligand>
        <name>heme c</name>
        <dbReference type="ChEBI" id="CHEBI:61717"/>
    </ligand>
</feature>
<dbReference type="InterPro" id="IPR036909">
    <property type="entry name" value="Cyt_c-like_dom_sf"/>
</dbReference>
<reference evidence="12 13" key="1">
    <citation type="submission" date="2017-07" db="EMBL/GenBank/DDBJ databases">
        <authorList>
            <person name="Sun Z.S."/>
            <person name="Albrecht U."/>
            <person name="Echele G."/>
            <person name="Lee C.C."/>
        </authorList>
    </citation>
    <scope>NUCLEOTIDE SEQUENCE [LARGE SCALE GENOMIC DNA]</scope>
    <source>
        <strain evidence="12 13">CGMCC 1.12672</strain>
    </source>
</reference>
<evidence type="ECO:0000256" key="3">
    <source>
        <dbReference type="ARBA" id="ARBA00022617"/>
    </source>
</evidence>
<evidence type="ECO:0000256" key="10">
    <source>
        <dbReference type="SAM" id="Phobius"/>
    </source>
</evidence>
<dbReference type="Proteomes" id="UP000219494">
    <property type="component" value="Unassembled WGS sequence"/>
</dbReference>
<gene>
    <name evidence="12" type="ORF">SAMN06297144_0071</name>
</gene>
<dbReference type="SUPFAM" id="SSF46626">
    <property type="entry name" value="Cytochrome c"/>
    <property type="match status" value="1"/>
</dbReference>
<organism evidence="12 13">
    <name type="scientific">Sphingomonas guangdongensis</name>
    <dbReference type="NCBI Taxonomy" id="1141890"/>
    <lineage>
        <taxon>Bacteria</taxon>
        <taxon>Pseudomonadati</taxon>
        <taxon>Pseudomonadota</taxon>
        <taxon>Alphaproteobacteria</taxon>
        <taxon>Sphingomonadales</taxon>
        <taxon>Sphingomonadaceae</taxon>
        <taxon>Sphingomonas</taxon>
    </lineage>
</organism>
<proteinExistence type="predicted"/>
<comment type="subcellular location">
    <subcellularLocation>
        <location evidence="1">Membrane</location>
    </subcellularLocation>
</comment>
<dbReference type="Gene3D" id="1.20.5.100">
    <property type="entry name" value="Cytochrome c1, transmembrane anchor, C-terminal"/>
    <property type="match status" value="1"/>
</dbReference>
<feature type="binding site" description="covalent" evidence="9">
    <location>
        <position position="80"/>
    </location>
    <ligand>
        <name>heme c</name>
        <dbReference type="ChEBI" id="CHEBI:61717"/>
    </ligand>
</feature>
<evidence type="ECO:0000256" key="8">
    <source>
        <dbReference type="ARBA" id="ARBA00023136"/>
    </source>
</evidence>
<evidence type="ECO:0000313" key="12">
    <source>
        <dbReference type="EMBL" id="SOB78565.1"/>
    </source>
</evidence>
<accession>A0A285Q9E7</accession>
<dbReference type="PANTHER" id="PTHR10266:SF3">
    <property type="entry name" value="CYTOCHROME C1, HEME PROTEIN, MITOCHONDRIAL"/>
    <property type="match status" value="1"/>
</dbReference>
<feature type="binding site" description="covalent" evidence="9">
    <location>
        <position position="83"/>
    </location>
    <ligand>
        <name>heme c</name>
        <dbReference type="ChEBI" id="CHEBI:61717"/>
    </ligand>
</feature>
<dbReference type="GO" id="GO:0046872">
    <property type="term" value="F:metal ion binding"/>
    <property type="evidence" value="ECO:0007669"/>
    <property type="project" value="UniProtKB-KW"/>
</dbReference>
<dbReference type="InterPro" id="IPR009056">
    <property type="entry name" value="Cyt_c-like_dom"/>
</dbReference>
<keyword evidence="4 10" id="KW-0812">Transmembrane</keyword>
<dbReference type="PANTHER" id="PTHR10266">
    <property type="entry name" value="CYTOCHROME C1"/>
    <property type="match status" value="1"/>
</dbReference>
<comment type="cofactor">
    <cofactor evidence="9">
        <name>heme c</name>
        <dbReference type="ChEBI" id="CHEBI:61717"/>
    </cofactor>
    <text evidence="9">Binds 1 heme c group covalently per subunit.</text>
</comment>
<dbReference type="Pfam" id="PF02167">
    <property type="entry name" value="Cytochrom_C1"/>
    <property type="match status" value="1"/>
</dbReference>
<feature type="transmembrane region" description="Helical" evidence="10">
    <location>
        <begin position="12"/>
        <end position="34"/>
    </location>
</feature>